<name>A0ABU8H5S5_9SPHN</name>
<dbReference type="SUPFAM" id="SSF55874">
    <property type="entry name" value="ATPase domain of HSP90 chaperone/DNA topoisomerase II/histidine kinase"/>
    <property type="match status" value="1"/>
</dbReference>
<dbReference type="Pfam" id="PF00512">
    <property type="entry name" value="HisKA"/>
    <property type="match status" value="1"/>
</dbReference>
<dbReference type="RefSeq" id="WP_051583733.1">
    <property type="nucleotide sequence ID" value="NZ_JBBBDM010000008.1"/>
</dbReference>
<dbReference type="PANTHER" id="PTHR43065">
    <property type="entry name" value="SENSOR HISTIDINE KINASE"/>
    <property type="match status" value="1"/>
</dbReference>
<dbReference type="EMBL" id="JBBBDM010000008">
    <property type="protein sequence ID" value="MEI5688321.1"/>
    <property type="molecule type" value="Genomic_DNA"/>
</dbReference>
<evidence type="ECO:0000256" key="1">
    <source>
        <dbReference type="ARBA" id="ARBA00000085"/>
    </source>
</evidence>
<dbReference type="PROSITE" id="PS50112">
    <property type="entry name" value="PAS"/>
    <property type="match status" value="1"/>
</dbReference>
<dbReference type="Pfam" id="PF01590">
    <property type="entry name" value="GAF"/>
    <property type="match status" value="1"/>
</dbReference>
<protein>
    <recommendedName>
        <fullName evidence="2">histidine kinase</fullName>
        <ecNumber evidence="2">2.7.13.3</ecNumber>
    </recommendedName>
</protein>
<dbReference type="Pfam" id="PF08447">
    <property type="entry name" value="PAS_3"/>
    <property type="match status" value="1"/>
</dbReference>
<keyword evidence="5" id="KW-0418">Kinase</keyword>
<dbReference type="CDD" id="cd00082">
    <property type="entry name" value="HisKA"/>
    <property type="match status" value="1"/>
</dbReference>
<evidence type="ECO:0000259" key="9">
    <source>
        <dbReference type="PROSITE" id="PS50112"/>
    </source>
</evidence>
<dbReference type="SMART" id="SM00086">
    <property type="entry name" value="PAC"/>
    <property type="match status" value="2"/>
</dbReference>
<evidence type="ECO:0000256" key="2">
    <source>
        <dbReference type="ARBA" id="ARBA00012438"/>
    </source>
</evidence>
<dbReference type="Gene3D" id="3.30.450.20">
    <property type="entry name" value="PAS domain"/>
    <property type="match status" value="2"/>
</dbReference>
<dbReference type="InterPro" id="IPR005467">
    <property type="entry name" value="His_kinase_dom"/>
</dbReference>
<dbReference type="SUPFAM" id="SSF52172">
    <property type="entry name" value="CheY-like"/>
    <property type="match status" value="1"/>
</dbReference>
<dbReference type="InterPro" id="IPR035965">
    <property type="entry name" value="PAS-like_dom_sf"/>
</dbReference>
<keyword evidence="11" id="KW-1185">Reference proteome</keyword>
<dbReference type="PRINTS" id="PR00344">
    <property type="entry name" value="BCTRLSENSOR"/>
</dbReference>
<keyword evidence="4" id="KW-0808">Transferase</keyword>
<evidence type="ECO:0000259" key="8">
    <source>
        <dbReference type="PROSITE" id="PS50110"/>
    </source>
</evidence>
<evidence type="ECO:0000313" key="11">
    <source>
        <dbReference type="Proteomes" id="UP001367771"/>
    </source>
</evidence>
<proteinExistence type="predicted"/>
<comment type="catalytic activity">
    <reaction evidence="1">
        <text>ATP + protein L-histidine = ADP + protein N-phospho-L-histidine.</text>
        <dbReference type="EC" id="2.7.13.3"/>
    </reaction>
</comment>
<dbReference type="InterPro" id="IPR029016">
    <property type="entry name" value="GAF-like_dom_sf"/>
</dbReference>
<feature type="domain" description="PAS" evidence="9">
    <location>
        <begin position="367"/>
        <end position="418"/>
    </location>
</feature>
<dbReference type="InterPro" id="IPR004358">
    <property type="entry name" value="Sig_transdc_His_kin-like_C"/>
</dbReference>
<dbReference type="InterPro" id="IPR003594">
    <property type="entry name" value="HATPase_dom"/>
</dbReference>
<evidence type="ECO:0000256" key="4">
    <source>
        <dbReference type="ARBA" id="ARBA00022679"/>
    </source>
</evidence>
<dbReference type="InterPro" id="IPR000014">
    <property type="entry name" value="PAS"/>
</dbReference>
<evidence type="ECO:0000256" key="3">
    <source>
        <dbReference type="ARBA" id="ARBA00022553"/>
    </source>
</evidence>
<dbReference type="SUPFAM" id="SSF55781">
    <property type="entry name" value="GAF domain-like"/>
    <property type="match status" value="1"/>
</dbReference>
<keyword evidence="10" id="KW-0067">ATP-binding</keyword>
<dbReference type="InterPro" id="IPR001610">
    <property type="entry name" value="PAC"/>
</dbReference>
<dbReference type="EC" id="2.7.13.3" evidence="2"/>
<dbReference type="InterPro" id="IPR003661">
    <property type="entry name" value="HisK_dim/P_dom"/>
</dbReference>
<dbReference type="Gene3D" id="1.10.287.130">
    <property type="match status" value="1"/>
</dbReference>
<dbReference type="Proteomes" id="UP001367771">
    <property type="component" value="Unassembled WGS sequence"/>
</dbReference>
<dbReference type="InterPro" id="IPR013655">
    <property type="entry name" value="PAS_fold_3"/>
</dbReference>
<reference evidence="10 11" key="1">
    <citation type="journal article" date="2013" name="Int. J. Syst. Evol. Microbiol.">
        <title>Sphingomonas kyungheensis sp. nov., a bacterium with ginsenoside-converting activity isolated from soil of a ginseng field.</title>
        <authorList>
            <person name="Son H.M."/>
            <person name="Yang J.E."/>
            <person name="Park Y."/>
            <person name="Han C.K."/>
            <person name="Kim S.G."/>
            <person name="Kook M."/>
            <person name="Yi T.H."/>
        </authorList>
    </citation>
    <scope>NUCLEOTIDE SEQUENCE [LARGE SCALE GENOMIC DNA]</scope>
    <source>
        <strain evidence="10 11">LMG 26582</strain>
    </source>
</reference>
<keyword evidence="3 6" id="KW-0597">Phosphoprotein</keyword>
<dbReference type="SMART" id="SM00388">
    <property type="entry name" value="HisKA"/>
    <property type="match status" value="1"/>
</dbReference>
<dbReference type="SMART" id="SM00091">
    <property type="entry name" value="PAS"/>
    <property type="match status" value="1"/>
</dbReference>
<dbReference type="Gene3D" id="3.30.565.10">
    <property type="entry name" value="Histidine kinase-like ATPase, C-terminal domain"/>
    <property type="match status" value="1"/>
</dbReference>
<organism evidence="10 11">
    <name type="scientific">Sphingomonas kyungheensis</name>
    <dbReference type="NCBI Taxonomy" id="1069987"/>
    <lineage>
        <taxon>Bacteria</taxon>
        <taxon>Pseudomonadati</taxon>
        <taxon>Pseudomonadota</taxon>
        <taxon>Alphaproteobacteria</taxon>
        <taxon>Sphingomonadales</taxon>
        <taxon>Sphingomonadaceae</taxon>
        <taxon>Sphingomonas</taxon>
    </lineage>
</organism>
<dbReference type="Pfam" id="PF02518">
    <property type="entry name" value="HATPase_c"/>
    <property type="match status" value="1"/>
</dbReference>
<dbReference type="InterPro" id="IPR001789">
    <property type="entry name" value="Sig_transdc_resp-reg_receiver"/>
</dbReference>
<dbReference type="InterPro" id="IPR003018">
    <property type="entry name" value="GAF"/>
</dbReference>
<dbReference type="CDD" id="cd00130">
    <property type="entry name" value="PAS"/>
    <property type="match status" value="1"/>
</dbReference>
<dbReference type="Gene3D" id="3.40.50.2300">
    <property type="match status" value="1"/>
</dbReference>
<dbReference type="InterPro" id="IPR036890">
    <property type="entry name" value="HATPase_C_sf"/>
</dbReference>
<dbReference type="InterPro" id="IPR036097">
    <property type="entry name" value="HisK_dim/P_sf"/>
</dbReference>
<dbReference type="SMART" id="SM00387">
    <property type="entry name" value="HATPase_c"/>
    <property type="match status" value="1"/>
</dbReference>
<dbReference type="SMART" id="SM00448">
    <property type="entry name" value="REC"/>
    <property type="match status" value="1"/>
</dbReference>
<dbReference type="Pfam" id="PF00072">
    <property type="entry name" value="Response_reg"/>
    <property type="match status" value="1"/>
</dbReference>
<dbReference type="Gene3D" id="3.30.450.40">
    <property type="match status" value="1"/>
</dbReference>
<dbReference type="PANTHER" id="PTHR43065:SF42">
    <property type="entry name" value="TWO-COMPONENT SENSOR PPRA"/>
    <property type="match status" value="1"/>
</dbReference>
<evidence type="ECO:0000259" key="7">
    <source>
        <dbReference type="PROSITE" id="PS50109"/>
    </source>
</evidence>
<evidence type="ECO:0000256" key="6">
    <source>
        <dbReference type="PROSITE-ProRule" id="PRU00169"/>
    </source>
</evidence>
<dbReference type="NCBIfam" id="TIGR00229">
    <property type="entry name" value="sensory_box"/>
    <property type="match status" value="1"/>
</dbReference>
<gene>
    <name evidence="10" type="ORF">V8201_14620</name>
</gene>
<dbReference type="PROSITE" id="PS50110">
    <property type="entry name" value="RESPONSE_REGULATORY"/>
    <property type="match status" value="1"/>
</dbReference>
<accession>A0ABU8H5S5</accession>
<keyword evidence="10" id="KW-0547">Nucleotide-binding</keyword>
<dbReference type="InterPro" id="IPR011006">
    <property type="entry name" value="CheY-like_superfamily"/>
</dbReference>
<dbReference type="PROSITE" id="PS50109">
    <property type="entry name" value="HIS_KIN"/>
    <property type="match status" value="1"/>
</dbReference>
<sequence>MPAHSALSIRPVATFDFLNGGGACGELIRERDWSATALGPIDYWPASLRTTVAILLRSPVPIVLLWGPAGVMLYNDGYSVFAGGRHPDLLGSEVRLGWPEVAEFNDHVMTVGLAGGTLHYHDQELTLHRHGRPEQVWMDLDYSPVLDESGRPGGVICVLAETTRRVASERRTAFLLSLADALRPLDHADAIMDLAAERLGERLDASRVFYAEIAGGQMTVTCDFARGVGSIVGTHSLDAFGPDLLGAYRLGTPVVVRDVGADPRLNQEARDGLTQREVGAFIDVILFEEEAGVGLLAVQSATPRVWTEAEESLVQEVAERVKTAVERARAADGLRRLNETLEEQIAVRSAERDRLWNLSQDMLARADYAGMMSAVSPAWSRVLGWSEADLLTRGYASFIHPEDGPQTLAAIARMAETRRPTRFENRIATRDGGWKDIEWTVAPEEDGVHFVAVGRDLSVTKAREADLEEAREALRQSQKMEAMGSLTGGVAHDFNNLLTPIIGSLDMLVRKGIGSARERRLIEGALQSAERAKTLVQRLLAFARRQPLQPTAVDVVRIVQNMAGLIGATLGPMIDVRVDLVDLPPARADLNQLEMALLNLAVNARDAMPGGGELTIAARAESVESRNGHGLAAGEYVRLSVRDTGVGMDEETQRRAIEPFFSTKGIGKGTGLGLSMVHGLAAQLGGGLTIASAPGHGTTMNLWLPISAAAIRDDAANAEPLAAPRRIGTALLVDDEELVRLSTADMLTDMQYEVVEAGSAEEALRLLDGGLAPDILVTDHLMPGMSGTELARRLRSSRPGLPVLIVSGYAEEDGVDADIPRLTKPFRIAELSACLAAIIAMPPESGAPNRGDGAINT</sequence>
<dbReference type="SUPFAM" id="SSF47384">
    <property type="entry name" value="Homodimeric domain of signal transducing histidine kinase"/>
    <property type="match status" value="1"/>
</dbReference>
<dbReference type="SMART" id="SM00065">
    <property type="entry name" value="GAF"/>
    <property type="match status" value="1"/>
</dbReference>
<comment type="caution">
    <text evidence="10">The sequence shown here is derived from an EMBL/GenBank/DDBJ whole genome shotgun (WGS) entry which is preliminary data.</text>
</comment>
<dbReference type="SUPFAM" id="SSF55785">
    <property type="entry name" value="PYP-like sensor domain (PAS domain)"/>
    <property type="match status" value="2"/>
</dbReference>
<feature type="domain" description="Histidine kinase" evidence="7">
    <location>
        <begin position="489"/>
        <end position="708"/>
    </location>
</feature>
<evidence type="ECO:0000313" key="10">
    <source>
        <dbReference type="EMBL" id="MEI5688321.1"/>
    </source>
</evidence>
<feature type="domain" description="Response regulatory" evidence="8">
    <location>
        <begin position="729"/>
        <end position="839"/>
    </location>
</feature>
<feature type="modified residue" description="4-aspartylphosphate" evidence="6">
    <location>
        <position position="779"/>
    </location>
</feature>
<dbReference type="GO" id="GO:0005524">
    <property type="term" value="F:ATP binding"/>
    <property type="evidence" value="ECO:0007669"/>
    <property type="project" value="UniProtKB-KW"/>
</dbReference>
<evidence type="ECO:0000256" key="5">
    <source>
        <dbReference type="ARBA" id="ARBA00022777"/>
    </source>
</evidence>